<feature type="compositionally biased region" description="Low complexity" evidence="1">
    <location>
        <begin position="34"/>
        <end position="54"/>
    </location>
</feature>
<sequence length="341" mass="37379">MKLFPVLVAALASARKVAGRGAVAARGTGRGGKSRSVPVSDPPSRQASPSQSPSPDSPVVPPSLITPGPSSSGDQDKAPVDPAITSSPAPSSPSPVSPELSSDSEPEMSTFTPASHVAVQSQGHRHPPIIYFHRLTITELNMVLDYLATYFSYKKITEDSERKLILTQCFTHPDSIDFFMAHRRDHAALTYDALVVAIRSEVVGPRWDRDVYDAIPKLGMLTSEAGGFGALWNKAKLMNVALEDTNYHRSDDEMQRLVHGRMLPSFIYYCLEKGTDDRTPFEKWKLELASLSESFPAWYQPMLLDEEIRYAICPGPCIFQMGNFLCQAKYPSGICSPLSSS</sequence>
<evidence type="ECO:0000313" key="4">
    <source>
        <dbReference type="Proteomes" id="UP001465976"/>
    </source>
</evidence>
<evidence type="ECO:0000313" key="3">
    <source>
        <dbReference type="EMBL" id="KAL0564647.1"/>
    </source>
</evidence>
<comment type="caution">
    <text evidence="3">The sequence shown here is derived from an EMBL/GenBank/DDBJ whole genome shotgun (WGS) entry which is preliminary data.</text>
</comment>
<protein>
    <submittedName>
        <fullName evidence="3">Uncharacterized protein</fullName>
    </submittedName>
</protein>
<keyword evidence="4" id="KW-1185">Reference proteome</keyword>
<gene>
    <name evidence="3" type="ORF">V5O48_017396</name>
</gene>
<accession>A0ABR3EP12</accession>
<keyword evidence="2" id="KW-0732">Signal</keyword>
<feature type="chain" id="PRO_5045090727" evidence="2">
    <location>
        <begin position="20"/>
        <end position="341"/>
    </location>
</feature>
<feature type="signal peptide" evidence="2">
    <location>
        <begin position="1"/>
        <end position="19"/>
    </location>
</feature>
<name>A0ABR3EP12_9AGAR</name>
<proteinExistence type="predicted"/>
<reference evidence="3 4" key="1">
    <citation type="submission" date="2024-02" db="EMBL/GenBank/DDBJ databases">
        <title>A draft genome for the cacao thread blight pathogen Marasmius crinis-equi.</title>
        <authorList>
            <person name="Cohen S.P."/>
            <person name="Baruah I.K."/>
            <person name="Amoako-Attah I."/>
            <person name="Bukari Y."/>
            <person name="Meinhardt L.W."/>
            <person name="Bailey B.A."/>
        </authorList>
    </citation>
    <scope>NUCLEOTIDE SEQUENCE [LARGE SCALE GENOMIC DNA]</scope>
    <source>
        <strain evidence="3 4">GH-76</strain>
    </source>
</reference>
<evidence type="ECO:0000256" key="1">
    <source>
        <dbReference type="SAM" id="MobiDB-lite"/>
    </source>
</evidence>
<organism evidence="3 4">
    <name type="scientific">Marasmius crinis-equi</name>
    <dbReference type="NCBI Taxonomy" id="585013"/>
    <lineage>
        <taxon>Eukaryota</taxon>
        <taxon>Fungi</taxon>
        <taxon>Dikarya</taxon>
        <taxon>Basidiomycota</taxon>
        <taxon>Agaricomycotina</taxon>
        <taxon>Agaricomycetes</taxon>
        <taxon>Agaricomycetidae</taxon>
        <taxon>Agaricales</taxon>
        <taxon>Marasmiineae</taxon>
        <taxon>Marasmiaceae</taxon>
        <taxon>Marasmius</taxon>
    </lineage>
</organism>
<feature type="compositionally biased region" description="Low complexity" evidence="1">
    <location>
        <begin position="15"/>
        <end position="27"/>
    </location>
</feature>
<dbReference type="Proteomes" id="UP001465976">
    <property type="component" value="Unassembled WGS sequence"/>
</dbReference>
<feature type="region of interest" description="Disordered" evidence="1">
    <location>
        <begin position="15"/>
        <end position="110"/>
    </location>
</feature>
<evidence type="ECO:0000256" key="2">
    <source>
        <dbReference type="SAM" id="SignalP"/>
    </source>
</evidence>
<feature type="compositionally biased region" description="Low complexity" evidence="1">
    <location>
        <begin position="97"/>
        <end position="109"/>
    </location>
</feature>
<dbReference type="EMBL" id="JBAHYK010002650">
    <property type="protein sequence ID" value="KAL0564647.1"/>
    <property type="molecule type" value="Genomic_DNA"/>
</dbReference>